<keyword evidence="3" id="KW-0012">Acyltransferase</keyword>
<dbReference type="Pfam" id="PF01757">
    <property type="entry name" value="Acyl_transf_3"/>
    <property type="match status" value="1"/>
</dbReference>
<evidence type="ECO:0000259" key="2">
    <source>
        <dbReference type="Pfam" id="PF01757"/>
    </source>
</evidence>
<feature type="transmembrane region" description="Helical" evidence="1">
    <location>
        <begin position="196"/>
        <end position="215"/>
    </location>
</feature>
<organism evidence="3 4">
    <name type="scientific">Shewanella decolorationis</name>
    <dbReference type="NCBI Taxonomy" id="256839"/>
    <lineage>
        <taxon>Bacteria</taxon>
        <taxon>Pseudomonadati</taxon>
        <taxon>Pseudomonadota</taxon>
        <taxon>Gammaproteobacteria</taxon>
        <taxon>Alteromonadales</taxon>
        <taxon>Shewanellaceae</taxon>
        <taxon>Shewanella</taxon>
    </lineage>
</organism>
<feature type="transmembrane region" description="Helical" evidence="1">
    <location>
        <begin position="73"/>
        <end position="93"/>
    </location>
</feature>
<evidence type="ECO:0000313" key="4">
    <source>
        <dbReference type="Proteomes" id="UP000321124"/>
    </source>
</evidence>
<keyword evidence="1" id="KW-1133">Transmembrane helix</keyword>
<evidence type="ECO:0000313" key="3">
    <source>
        <dbReference type="EMBL" id="QDZ90115.2"/>
    </source>
</evidence>
<dbReference type="Proteomes" id="UP000321124">
    <property type="component" value="Chromosome"/>
</dbReference>
<dbReference type="InterPro" id="IPR050879">
    <property type="entry name" value="Acyltransferase_3"/>
</dbReference>
<dbReference type="EMBL" id="CP031775">
    <property type="protein sequence ID" value="QDZ90115.2"/>
    <property type="molecule type" value="Genomic_DNA"/>
</dbReference>
<dbReference type="GO" id="GO:0000271">
    <property type="term" value="P:polysaccharide biosynthetic process"/>
    <property type="evidence" value="ECO:0007669"/>
    <property type="project" value="TreeGrafter"/>
</dbReference>
<name>A0A5B8QUY3_9GAMM</name>
<dbReference type="KEGG" id="sdeo:D0436_06270"/>
<dbReference type="GO" id="GO:0016020">
    <property type="term" value="C:membrane"/>
    <property type="evidence" value="ECO:0007669"/>
    <property type="project" value="TreeGrafter"/>
</dbReference>
<reference evidence="3 4" key="1">
    <citation type="journal article" date="2019" name="Ecotoxicol. Environ. Saf.">
        <title>Microbial characterization of heavy metal resistant bacterial strains isolated from an electroplating wastewater treatment plant.</title>
        <authorList>
            <person name="Cai X."/>
            <person name="Zheng X."/>
            <person name="Zhang D."/>
            <person name="Iqbal W."/>
            <person name="Liu C."/>
            <person name="Yang B."/>
            <person name="Zhao X."/>
            <person name="Lu X."/>
            <person name="Mao Y."/>
        </authorList>
    </citation>
    <scope>NUCLEOTIDE SEQUENCE [LARGE SCALE GENOMIC DNA]</scope>
    <source>
        <strain evidence="3 4">Ni1-3</strain>
    </source>
</reference>
<feature type="transmembrane region" description="Helical" evidence="1">
    <location>
        <begin position="172"/>
        <end position="190"/>
    </location>
</feature>
<dbReference type="GO" id="GO:0016747">
    <property type="term" value="F:acyltransferase activity, transferring groups other than amino-acyl groups"/>
    <property type="evidence" value="ECO:0007669"/>
    <property type="project" value="InterPro"/>
</dbReference>
<gene>
    <name evidence="3" type="ORF">D0436_06270</name>
</gene>
<dbReference type="InterPro" id="IPR002656">
    <property type="entry name" value="Acyl_transf_3_dom"/>
</dbReference>
<accession>A0A5B8QUY3</accession>
<feature type="transmembrane region" description="Helical" evidence="1">
    <location>
        <begin position="344"/>
        <end position="364"/>
    </location>
</feature>
<keyword evidence="1" id="KW-0812">Transmembrane</keyword>
<feature type="transmembrane region" description="Helical" evidence="1">
    <location>
        <begin position="227"/>
        <end position="246"/>
    </location>
</feature>
<proteinExistence type="predicted"/>
<feature type="transmembrane region" description="Helical" evidence="1">
    <location>
        <begin position="293"/>
        <end position="314"/>
    </location>
</feature>
<feature type="transmembrane region" description="Helical" evidence="1">
    <location>
        <begin position="266"/>
        <end position="281"/>
    </location>
</feature>
<dbReference type="RefSeq" id="WP_208661894.1">
    <property type="nucleotide sequence ID" value="NZ_CP031775.2"/>
</dbReference>
<sequence>MINTKTRYVRLDAFRGFLAIGVVAYHSHLYPFFPWYWMSMDVFFVMSGFLITKSMISIKEKKRGATDFFIYRAVRLLPLFFIVLFSVELFIFICNQNLLFQSWSDKVESGFSLYYFFMLQNVDFILWGEKVFPRGIGLDHFWSLIIEEHFYVVIGLLFFYFYDSMFFSVKNILLISVCLILFSNVYRYYGGHWWTLPARLDGFVLGSVLGMYIFIEKFNFPISYKLKNFFIFIFAFSLIFTLFNIFNSYNIPYYEYINSSSRGVDIFFASLLSVFLIYNIFKRDIIHPEANGITKLFSLIGLFSFELYVIHYPIKYVIEKLLGGMMENCWSYNNSLINLSCNSLFFVLLLFISIPIAWLIHVNITSPISNNRNKIIKNISLFFKKTGKA</sequence>
<dbReference type="AlphaFoldDB" id="A0A5B8QUY3"/>
<protein>
    <submittedName>
        <fullName evidence="3">Acyltransferase</fullName>
    </submittedName>
</protein>
<feature type="transmembrane region" description="Helical" evidence="1">
    <location>
        <begin position="35"/>
        <end position="52"/>
    </location>
</feature>
<feature type="domain" description="Acyltransferase 3" evidence="2">
    <location>
        <begin position="10"/>
        <end position="361"/>
    </location>
</feature>
<evidence type="ECO:0000256" key="1">
    <source>
        <dbReference type="SAM" id="Phobius"/>
    </source>
</evidence>
<keyword evidence="3" id="KW-0808">Transferase</keyword>
<dbReference type="PANTHER" id="PTHR23028:SF53">
    <property type="entry name" value="ACYL_TRANSF_3 DOMAIN-CONTAINING PROTEIN"/>
    <property type="match status" value="1"/>
</dbReference>
<dbReference type="PANTHER" id="PTHR23028">
    <property type="entry name" value="ACETYLTRANSFERASE"/>
    <property type="match status" value="1"/>
</dbReference>
<keyword evidence="1" id="KW-0472">Membrane</keyword>
<feature type="transmembrane region" description="Helical" evidence="1">
    <location>
        <begin position="12"/>
        <end position="29"/>
    </location>
</feature>
<feature type="transmembrane region" description="Helical" evidence="1">
    <location>
        <begin position="141"/>
        <end position="160"/>
    </location>
</feature>